<reference evidence="2 3" key="1">
    <citation type="journal article" date="2008" name="Int. J. Syst. Evol. Microbiol.">
        <title>Luteimonas marina sp. nov., isolated from seawater.</title>
        <authorList>
            <person name="Baik K.S."/>
            <person name="Park S.C."/>
            <person name="Kim M.S."/>
            <person name="Kim E.M."/>
            <person name="Park C."/>
            <person name="Chun J."/>
            <person name="Seong C.N."/>
        </authorList>
    </citation>
    <scope>NUCLEOTIDE SEQUENCE [LARGE SCALE GENOMIC DNA]</scope>
    <source>
        <strain evidence="2 3">FR1330</strain>
    </source>
</reference>
<dbReference type="RefSeq" id="WP_146385328.1">
    <property type="nucleotide sequence ID" value="NZ_VOHK01000001.1"/>
</dbReference>
<dbReference type="EMBL" id="VOHK01000001">
    <property type="protein sequence ID" value="TWT23555.1"/>
    <property type="molecule type" value="Genomic_DNA"/>
</dbReference>
<dbReference type="InterPro" id="IPR011041">
    <property type="entry name" value="Quinoprot_gluc/sorb_DH_b-prop"/>
</dbReference>
<evidence type="ECO:0000259" key="1">
    <source>
        <dbReference type="Pfam" id="PF07995"/>
    </source>
</evidence>
<gene>
    <name evidence="2" type="ORF">FQY83_02645</name>
</gene>
<dbReference type="OrthoDB" id="9770043at2"/>
<feature type="domain" description="Glucose/Sorbosone dehydrogenase" evidence="1">
    <location>
        <begin position="1"/>
        <end position="57"/>
    </location>
</feature>
<proteinExistence type="predicted"/>
<organism evidence="2 3">
    <name type="scientific">Luteimonas marina</name>
    <dbReference type="NCBI Taxonomy" id="488485"/>
    <lineage>
        <taxon>Bacteria</taxon>
        <taxon>Pseudomonadati</taxon>
        <taxon>Pseudomonadota</taxon>
        <taxon>Gammaproteobacteria</taxon>
        <taxon>Lysobacterales</taxon>
        <taxon>Lysobacteraceae</taxon>
        <taxon>Luteimonas</taxon>
    </lineage>
</organism>
<evidence type="ECO:0000313" key="3">
    <source>
        <dbReference type="Proteomes" id="UP000319980"/>
    </source>
</evidence>
<dbReference type="Proteomes" id="UP000319980">
    <property type="component" value="Unassembled WGS sequence"/>
</dbReference>
<dbReference type="Gene3D" id="2.120.10.30">
    <property type="entry name" value="TolB, C-terminal domain"/>
    <property type="match status" value="1"/>
</dbReference>
<name>A0A5C5UDJ0_9GAMM</name>
<comment type="caution">
    <text evidence="2">The sequence shown here is derived from an EMBL/GenBank/DDBJ whole genome shotgun (WGS) entry which is preliminary data.</text>
</comment>
<dbReference type="InterPro" id="IPR011042">
    <property type="entry name" value="6-blade_b-propeller_TolB-like"/>
</dbReference>
<dbReference type="Pfam" id="PF07995">
    <property type="entry name" value="GSDH"/>
    <property type="match status" value="1"/>
</dbReference>
<accession>A0A5C5UDJ0</accession>
<protein>
    <submittedName>
        <fullName evidence="2">PQQ-dependent sugar dehydrogenase</fullName>
    </submittedName>
</protein>
<evidence type="ECO:0000313" key="2">
    <source>
        <dbReference type="EMBL" id="TWT23555.1"/>
    </source>
</evidence>
<dbReference type="SUPFAM" id="SSF50952">
    <property type="entry name" value="Soluble quinoprotein glucose dehydrogenase"/>
    <property type="match status" value="1"/>
</dbReference>
<sequence length="66" mass="7325">MLVTGLAPRELRLLTVDGDRVQHEETILTTEGRPYEPVVGPDGAIYVVTDAPGEVLRLSPQEERRL</sequence>
<keyword evidence="3" id="KW-1185">Reference proteome</keyword>
<dbReference type="AlphaFoldDB" id="A0A5C5UDJ0"/>
<dbReference type="InterPro" id="IPR012938">
    <property type="entry name" value="Glc/Sorbosone_DH"/>
</dbReference>